<dbReference type="Proteomes" id="UP000673691">
    <property type="component" value="Unassembled WGS sequence"/>
</dbReference>
<name>A0A8H7ZSD5_9FUNG</name>
<feature type="region of interest" description="Disordered" evidence="1">
    <location>
        <begin position="476"/>
        <end position="564"/>
    </location>
</feature>
<feature type="region of interest" description="Disordered" evidence="1">
    <location>
        <begin position="109"/>
        <end position="132"/>
    </location>
</feature>
<feature type="region of interest" description="Disordered" evidence="1">
    <location>
        <begin position="315"/>
        <end position="386"/>
    </location>
</feature>
<organism evidence="2 3">
    <name type="scientific">Olpidium bornovanus</name>
    <dbReference type="NCBI Taxonomy" id="278681"/>
    <lineage>
        <taxon>Eukaryota</taxon>
        <taxon>Fungi</taxon>
        <taxon>Fungi incertae sedis</taxon>
        <taxon>Olpidiomycota</taxon>
        <taxon>Olpidiomycotina</taxon>
        <taxon>Olpidiomycetes</taxon>
        <taxon>Olpidiales</taxon>
        <taxon>Olpidiaceae</taxon>
        <taxon>Olpidium</taxon>
    </lineage>
</organism>
<evidence type="ECO:0000313" key="3">
    <source>
        <dbReference type="Proteomes" id="UP000673691"/>
    </source>
</evidence>
<comment type="caution">
    <text evidence="2">The sequence shown here is derived from an EMBL/GenBank/DDBJ whole genome shotgun (WGS) entry which is preliminary data.</text>
</comment>
<reference evidence="2 3" key="1">
    <citation type="journal article" name="Sci. Rep.">
        <title>Genome-scale phylogenetic analyses confirm Olpidium as the closest living zoosporic fungus to the non-flagellated, terrestrial fungi.</title>
        <authorList>
            <person name="Chang Y."/>
            <person name="Rochon D."/>
            <person name="Sekimoto S."/>
            <person name="Wang Y."/>
            <person name="Chovatia M."/>
            <person name="Sandor L."/>
            <person name="Salamov A."/>
            <person name="Grigoriev I.V."/>
            <person name="Stajich J.E."/>
            <person name="Spatafora J.W."/>
        </authorList>
    </citation>
    <scope>NUCLEOTIDE SEQUENCE [LARGE SCALE GENOMIC DNA]</scope>
    <source>
        <strain evidence="2">S191</strain>
    </source>
</reference>
<keyword evidence="3" id="KW-1185">Reference proteome</keyword>
<gene>
    <name evidence="2" type="ORF">BJ554DRAFT_1407</name>
</gene>
<sequence length="564" mass="60222">PSTTPQPSGGQLDQQRDHADERRERESERERQREREREREIARREKGGPTAERASDSGGWRGFTHFPSFSRRHNTTCPGRVVPALVRASGLCLLAAVPKGRRRVGGLTFSSQAATADRIPPPQTSPASPRPLPRLAIAANMTSADPTGAAATAIASHGRPASSPPALVKGESLPPEEPGGPGARRPSRGAAPRAWPPAQDLDGAGAGGEEVGAAPRAWPPVQDLDDGGGGEEVVFGRLFASADDALASLRVATEHRGFGVRRRSSKENFVYVVCSREGIPEAKKDTGRRRRNRASDRCGCPWRVTLHLAAEKSAQASLSPADPAEFGSLRPLPTPLLSRPTGEPGFPPRGQPGYFIVPLAPLSFPTQQQQQQQQKQKQQQEQQHQLNEQLRQFQHQERPQAPPTVAAASAYSSVQAFDIDFRRRTQPQAAYPLAGLTDGAASGREEELRNLQTLAALADTRVSVLVAADRVAQSRAGGVRGGTGSAAADNYGRPPSRRNHQPAVRTCDDGAAAAGEQRQPQNTTVVPPVEDARGGDGECGGADIPSLRETLPRPDRAAVKPACK</sequence>
<evidence type="ECO:0008006" key="4">
    <source>
        <dbReference type="Google" id="ProtNLM"/>
    </source>
</evidence>
<evidence type="ECO:0000313" key="2">
    <source>
        <dbReference type="EMBL" id="KAG5458374.1"/>
    </source>
</evidence>
<feature type="compositionally biased region" description="Low complexity" evidence="1">
    <location>
        <begin position="188"/>
        <end position="198"/>
    </location>
</feature>
<accession>A0A8H7ZSD5</accession>
<feature type="compositionally biased region" description="Basic and acidic residues" evidence="1">
    <location>
        <begin position="14"/>
        <end position="47"/>
    </location>
</feature>
<feature type="compositionally biased region" description="Polar residues" evidence="1">
    <location>
        <begin position="1"/>
        <end position="13"/>
    </location>
</feature>
<dbReference type="OrthoDB" id="5573160at2759"/>
<feature type="compositionally biased region" description="Pro residues" evidence="1">
    <location>
        <begin position="119"/>
        <end position="132"/>
    </location>
</feature>
<proteinExistence type="predicted"/>
<feature type="region of interest" description="Disordered" evidence="1">
    <location>
        <begin position="1"/>
        <end position="75"/>
    </location>
</feature>
<feature type="region of interest" description="Disordered" evidence="1">
    <location>
        <begin position="148"/>
        <end position="229"/>
    </location>
</feature>
<feature type="non-terminal residue" evidence="2">
    <location>
        <position position="1"/>
    </location>
</feature>
<protein>
    <recommendedName>
        <fullName evidence="4">FAR1 domain-containing protein</fullName>
    </recommendedName>
</protein>
<dbReference type="EMBL" id="JAEFCI010008569">
    <property type="protein sequence ID" value="KAG5458374.1"/>
    <property type="molecule type" value="Genomic_DNA"/>
</dbReference>
<dbReference type="AlphaFoldDB" id="A0A8H7ZSD5"/>
<feature type="compositionally biased region" description="Low complexity" evidence="1">
    <location>
        <begin position="367"/>
        <end position="386"/>
    </location>
</feature>
<evidence type="ECO:0000256" key="1">
    <source>
        <dbReference type="SAM" id="MobiDB-lite"/>
    </source>
</evidence>
<feature type="compositionally biased region" description="Low complexity" evidence="1">
    <location>
        <begin position="328"/>
        <end position="341"/>
    </location>
</feature>